<name>A0A7K1V7C6_9NOCA</name>
<evidence type="ECO:0000313" key="3">
    <source>
        <dbReference type="Proteomes" id="UP000466794"/>
    </source>
</evidence>
<feature type="domain" description="Carboxymuconolactone decarboxylase-like" evidence="1">
    <location>
        <begin position="48"/>
        <end position="114"/>
    </location>
</feature>
<organism evidence="2 3">
    <name type="scientific">Nocardia terrae</name>
    <dbReference type="NCBI Taxonomy" id="2675851"/>
    <lineage>
        <taxon>Bacteria</taxon>
        <taxon>Bacillati</taxon>
        <taxon>Actinomycetota</taxon>
        <taxon>Actinomycetes</taxon>
        <taxon>Mycobacteriales</taxon>
        <taxon>Nocardiaceae</taxon>
        <taxon>Nocardia</taxon>
    </lineage>
</organism>
<comment type="caution">
    <text evidence="2">The sequence shown here is derived from an EMBL/GenBank/DDBJ whole genome shotgun (WGS) entry which is preliminary data.</text>
</comment>
<dbReference type="EMBL" id="WRPP01000009">
    <property type="protein sequence ID" value="MVU82550.1"/>
    <property type="molecule type" value="Genomic_DNA"/>
</dbReference>
<dbReference type="GO" id="GO:0051920">
    <property type="term" value="F:peroxiredoxin activity"/>
    <property type="evidence" value="ECO:0007669"/>
    <property type="project" value="InterPro"/>
</dbReference>
<dbReference type="SUPFAM" id="SSF69118">
    <property type="entry name" value="AhpD-like"/>
    <property type="match status" value="1"/>
</dbReference>
<dbReference type="Gene3D" id="1.20.1290.10">
    <property type="entry name" value="AhpD-like"/>
    <property type="match status" value="1"/>
</dbReference>
<dbReference type="PANTHER" id="PTHR34846:SF5">
    <property type="entry name" value="CARBOXYMUCONOLACTONE DECARBOXYLASE-LIKE DOMAIN-CONTAINING PROTEIN"/>
    <property type="match status" value="1"/>
</dbReference>
<dbReference type="RefSeq" id="WP_157392122.1">
    <property type="nucleotide sequence ID" value="NZ_WRPP01000009.1"/>
</dbReference>
<evidence type="ECO:0000259" key="1">
    <source>
        <dbReference type="Pfam" id="PF02627"/>
    </source>
</evidence>
<dbReference type="Pfam" id="PF02627">
    <property type="entry name" value="CMD"/>
    <property type="match status" value="1"/>
</dbReference>
<dbReference type="AlphaFoldDB" id="A0A7K1V7C6"/>
<dbReference type="PANTHER" id="PTHR34846">
    <property type="entry name" value="4-CARBOXYMUCONOLACTONE DECARBOXYLASE FAMILY PROTEIN (AFU_ORTHOLOGUE AFUA_6G11590)"/>
    <property type="match status" value="1"/>
</dbReference>
<protein>
    <submittedName>
        <fullName evidence="2">Carboxymuconolactone decarboxylase family protein</fullName>
    </submittedName>
</protein>
<accession>A0A7K1V7C6</accession>
<sequence>MRAITRIWNYIRAMRRARRNHTDLFGWLIRRPLLLLSTLFQESMLMLSNRLDPHLKELAELKTAALVNCEFCLDIGSTLAHYSGITEAQVADLPKYQDSDAYNDLEKLVLAYAEAMTLTPTTLELEELRTRLLTRISKSQLAELAATIAWENQRARLNQALGVRPTGMAEGMACALPEPRRA</sequence>
<proteinExistence type="predicted"/>
<dbReference type="Proteomes" id="UP000466794">
    <property type="component" value="Unassembled WGS sequence"/>
</dbReference>
<dbReference type="InterPro" id="IPR003779">
    <property type="entry name" value="CMD-like"/>
</dbReference>
<reference evidence="2 3" key="1">
    <citation type="submission" date="2019-12" db="EMBL/GenBank/DDBJ databases">
        <title>Nocardia sp. nov. ET3-3 isolated from soil.</title>
        <authorList>
            <person name="Kanchanasin P."/>
            <person name="Tanasupawat S."/>
            <person name="Yuki M."/>
            <person name="Kudo T."/>
        </authorList>
    </citation>
    <scope>NUCLEOTIDE SEQUENCE [LARGE SCALE GENOMIC DNA]</scope>
    <source>
        <strain evidence="2 3">ET3-3</strain>
    </source>
</reference>
<gene>
    <name evidence="2" type="ORF">GPX89_35635</name>
</gene>
<keyword evidence="3" id="KW-1185">Reference proteome</keyword>
<dbReference type="InterPro" id="IPR029032">
    <property type="entry name" value="AhpD-like"/>
</dbReference>
<evidence type="ECO:0000313" key="2">
    <source>
        <dbReference type="EMBL" id="MVU82550.1"/>
    </source>
</evidence>